<feature type="compositionally biased region" description="Basic and acidic residues" evidence="1">
    <location>
        <begin position="23"/>
        <end position="39"/>
    </location>
</feature>
<dbReference type="Gramene" id="KGN57755">
    <property type="protein sequence ID" value="KGN57755"/>
    <property type="gene ID" value="Csa_3G280940"/>
</dbReference>
<sequence>MEELTQKMKTDQKNEQSTQKTVEPTHKVEPRRTGATRAKSDEVALSCAARCQLRNSSHFRPSCGPF</sequence>
<name>A0A0A0L6Z0_CUCSA</name>
<accession>A0A0A0L6Z0</accession>
<reference evidence="2 3" key="3">
    <citation type="journal article" date="2010" name="BMC Genomics">
        <title>Transcriptome sequencing and comparative analysis of cucumber flowers with different sex types.</title>
        <authorList>
            <person name="Guo S."/>
            <person name="Zheng Y."/>
            <person name="Joung J.G."/>
            <person name="Liu S."/>
            <person name="Zhang Z."/>
            <person name="Crasta O.R."/>
            <person name="Sobral B.W."/>
            <person name="Xu Y."/>
            <person name="Huang S."/>
            <person name="Fei Z."/>
        </authorList>
    </citation>
    <scope>NUCLEOTIDE SEQUENCE [LARGE SCALE GENOMIC DNA]</scope>
    <source>
        <strain evidence="3">cv. 9930</strain>
    </source>
</reference>
<gene>
    <name evidence="2" type="ORF">Csa_3G280940</name>
</gene>
<keyword evidence="3" id="KW-1185">Reference proteome</keyword>
<feature type="region of interest" description="Disordered" evidence="1">
    <location>
        <begin position="1"/>
        <end position="39"/>
    </location>
</feature>
<organism evidence="2 3">
    <name type="scientific">Cucumis sativus</name>
    <name type="common">Cucumber</name>
    <dbReference type="NCBI Taxonomy" id="3659"/>
    <lineage>
        <taxon>Eukaryota</taxon>
        <taxon>Viridiplantae</taxon>
        <taxon>Streptophyta</taxon>
        <taxon>Embryophyta</taxon>
        <taxon>Tracheophyta</taxon>
        <taxon>Spermatophyta</taxon>
        <taxon>Magnoliopsida</taxon>
        <taxon>eudicotyledons</taxon>
        <taxon>Gunneridae</taxon>
        <taxon>Pentapetalae</taxon>
        <taxon>rosids</taxon>
        <taxon>fabids</taxon>
        <taxon>Cucurbitales</taxon>
        <taxon>Cucurbitaceae</taxon>
        <taxon>Benincaseae</taxon>
        <taxon>Cucumis</taxon>
    </lineage>
</organism>
<evidence type="ECO:0000313" key="2">
    <source>
        <dbReference type="EMBL" id="KGN57755.1"/>
    </source>
</evidence>
<dbReference type="AlphaFoldDB" id="A0A0A0L6Z0"/>
<feature type="compositionally biased region" description="Basic and acidic residues" evidence="1">
    <location>
        <begin position="1"/>
        <end position="14"/>
    </location>
</feature>
<dbReference type="Proteomes" id="UP000029981">
    <property type="component" value="Chromosome 3"/>
</dbReference>
<dbReference type="EMBL" id="CM002924">
    <property type="protein sequence ID" value="KGN57755.1"/>
    <property type="molecule type" value="Genomic_DNA"/>
</dbReference>
<reference evidence="2 3" key="1">
    <citation type="journal article" date="2009" name="Nat. Genet.">
        <title>The genome of the cucumber, Cucumis sativus L.</title>
        <authorList>
            <person name="Huang S."/>
            <person name="Li R."/>
            <person name="Zhang Z."/>
            <person name="Li L."/>
            <person name="Gu X."/>
            <person name="Fan W."/>
            <person name="Lucas W.J."/>
            <person name="Wang X."/>
            <person name="Xie B."/>
            <person name="Ni P."/>
            <person name="Ren Y."/>
            <person name="Zhu H."/>
            <person name="Li J."/>
            <person name="Lin K."/>
            <person name="Jin W."/>
            <person name="Fei Z."/>
            <person name="Li G."/>
            <person name="Staub J."/>
            <person name="Kilian A."/>
            <person name="van der Vossen E.A."/>
            <person name="Wu Y."/>
            <person name="Guo J."/>
            <person name="He J."/>
            <person name="Jia Z."/>
            <person name="Ren Y."/>
            <person name="Tian G."/>
            <person name="Lu Y."/>
            <person name="Ruan J."/>
            <person name="Qian W."/>
            <person name="Wang M."/>
            <person name="Huang Q."/>
            <person name="Li B."/>
            <person name="Xuan Z."/>
            <person name="Cao J."/>
            <person name="Asan"/>
            <person name="Wu Z."/>
            <person name="Zhang J."/>
            <person name="Cai Q."/>
            <person name="Bai Y."/>
            <person name="Zhao B."/>
            <person name="Han Y."/>
            <person name="Li Y."/>
            <person name="Li X."/>
            <person name="Wang S."/>
            <person name="Shi Q."/>
            <person name="Liu S."/>
            <person name="Cho W.K."/>
            <person name="Kim J.Y."/>
            <person name="Xu Y."/>
            <person name="Heller-Uszynska K."/>
            <person name="Miao H."/>
            <person name="Cheng Z."/>
            <person name="Zhang S."/>
            <person name="Wu J."/>
            <person name="Yang Y."/>
            <person name="Kang H."/>
            <person name="Li M."/>
            <person name="Liang H."/>
            <person name="Ren X."/>
            <person name="Shi Z."/>
            <person name="Wen M."/>
            <person name="Jian M."/>
            <person name="Yang H."/>
            <person name="Zhang G."/>
            <person name="Yang Z."/>
            <person name="Chen R."/>
            <person name="Liu S."/>
            <person name="Li J."/>
            <person name="Ma L."/>
            <person name="Liu H."/>
            <person name="Zhou Y."/>
            <person name="Zhao J."/>
            <person name="Fang X."/>
            <person name="Li G."/>
            <person name="Fang L."/>
            <person name="Li Y."/>
            <person name="Liu D."/>
            <person name="Zheng H."/>
            <person name="Zhang Y."/>
            <person name="Qin N."/>
            <person name="Li Z."/>
            <person name="Yang G."/>
            <person name="Yang S."/>
            <person name="Bolund L."/>
            <person name="Kristiansen K."/>
            <person name="Zheng H."/>
            <person name="Li S."/>
            <person name="Zhang X."/>
            <person name="Yang H."/>
            <person name="Wang J."/>
            <person name="Sun R."/>
            <person name="Zhang B."/>
            <person name="Jiang S."/>
            <person name="Wang J."/>
            <person name="Du Y."/>
            <person name="Li S."/>
        </authorList>
    </citation>
    <scope>NUCLEOTIDE SEQUENCE [LARGE SCALE GENOMIC DNA]</scope>
    <source>
        <strain evidence="3">cv. 9930</strain>
    </source>
</reference>
<evidence type="ECO:0000313" key="3">
    <source>
        <dbReference type="Proteomes" id="UP000029981"/>
    </source>
</evidence>
<reference evidence="2 3" key="4">
    <citation type="journal article" date="2011" name="BMC Genomics">
        <title>RNA-Seq improves annotation of protein-coding genes in the cucumber genome.</title>
        <authorList>
            <person name="Li Z."/>
            <person name="Zhang Z."/>
            <person name="Yan P."/>
            <person name="Huang S."/>
            <person name="Fei Z."/>
            <person name="Lin K."/>
        </authorList>
    </citation>
    <scope>NUCLEOTIDE SEQUENCE [LARGE SCALE GENOMIC DNA]</scope>
    <source>
        <strain evidence="3">cv. 9930</strain>
    </source>
</reference>
<evidence type="ECO:0000256" key="1">
    <source>
        <dbReference type="SAM" id="MobiDB-lite"/>
    </source>
</evidence>
<protein>
    <submittedName>
        <fullName evidence="2">Uncharacterized protein</fullName>
    </submittedName>
</protein>
<reference evidence="2 3" key="2">
    <citation type="journal article" date="2009" name="PLoS ONE">
        <title>An integrated genetic and cytogenetic map of the cucumber genome.</title>
        <authorList>
            <person name="Ren Y."/>
            <person name="Zhang Z."/>
            <person name="Liu J."/>
            <person name="Staub J.E."/>
            <person name="Han Y."/>
            <person name="Cheng Z."/>
            <person name="Li X."/>
            <person name="Lu J."/>
            <person name="Miao H."/>
            <person name="Kang H."/>
            <person name="Xie B."/>
            <person name="Gu X."/>
            <person name="Wang X."/>
            <person name="Du Y."/>
            <person name="Jin W."/>
            <person name="Huang S."/>
        </authorList>
    </citation>
    <scope>NUCLEOTIDE SEQUENCE [LARGE SCALE GENOMIC DNA]</scope>
    <source>
        <strain evidence="3">cv. 9930</strain>
    </source>
</reference>
<proteinExistence type="predicted"/>